<dbReference type="EMBL" id="SRLO01000125">
    <property type="protein sequence ID" value="TNN73422.1"/>
    <property type="molecule type" value="Genomic_DNA"/>
</dbReference>
<feature type="compositionally biased region" description="Basic and acidic residues" evidence="1">
    <location>
        <begin position="88"/>
        <end position="99"/>
    </location>
</feature>
<feature type="compositionally biased region" description="Pro residues" evidence="1">
    <location>
        <begin position="37"/>
        <end position="49"/>
    </location>
</feature>
<sequence length="181" mass="19834">MRFEQNPTLNETWLELARGPMRAGSADSSREKHLVSPSPPPPPPPPPASPLLGHMPRCVSAGLHVPVAAIKIHSHRFASANTSGAGEEEGRRSELRAEDGEQGWWAEEKLLEHGGGGFLLQCLTESLVTNRNEAQPMVAPREPHSSVSRRLSQSLTKVFTRIPRPRLPKALSLLFSDSWSC</sequence>
<feature type="region of interest" description="Disordered" evidence="1">
    <location>
        <begin position="1"/>
        <end position="53"/>
    </location>
</feature>
<reference evidence="2 3" key="1">
    <citation type="submission" date="2019-03" db="EMBL/GenBank/DDBJ databases">
        <title>First draft genome of Liparis tanakae, snailfish: a comprehensive survey of snailfish specific genes.</title>
        <authorList>
            <person name="Kim W."/>
            <person name="Song I."/>
            <person name="Jeong J.-H."/>
            <person name="Kim D."/>
            <person name="Kim S."/>
            <person name="Ryu S."/>
            <person name="Song J.Y."/>
            <person name="Lee S.K."/>
        </authorList>
    </citation>
    <scope>NUCLEOTIDE SEQUENCE [LARGE SCALE GENOMIC DNA]</scope>
    <source>
        <tissue evidence="2">Muscle</tissue>
    </source>
</reference>
<evidence type="ECO:0000313" key="2">
    <source>
        <dbReference type="EMBL" id="TNN73422.1"/>
    </source>
</evidence>
<organism evidence="2 3">
    <name type="scientific">Liparis tanakae</name>
    <name type="common">Tanaka's snailfish</name>
    <dbReference type="NCBI Taxonomy" id="230148"/>
    <lineage>
        <taxon>Eukaryota</taxon>
        <taxon>Metazoa</taxon>
        <taxon>Chordata</taxon>
        <taxon>Craniata</taxon>
        <taxon>Vertebrata</taxon>
        <taxon>Euteleostomi</taxon>
        <taxon>Actinopterygii</taxon>
        <taxon>Neopterygii</taxon>
        <taxon>Teleostei</taxon>
        <taxon>Neoteleostei</taxon>
        <taxon>Acanthomorphata</taxon>
        <taxon>Eupercaria</taxon>
        <taxon>Perciformes</taxon>
        <taxon>Cottioidei</taxon>
        <taxon>Cottales</taxon>
        <taxon>Liparidae</taxon>
        <taxon>Liparis</taxon>
    </lineage>
</organism>
<protein>
    <submittedName>
        <fullName evidence="2">Uncharacterized protein</fullName>
    </submittedName>
</protein>
<dbReference type="AlphaFoldDB" id="A0A4Z2I7Y7"/>
<evidence type="ECO:0000256" key="1">
    <source>
        <dbReference type="SAM" id="MobiDB-lite"/>
    </source>
</evidence>
<name>A0A4Z2I7Y7_9TELE</name>
<evidence type="ECO:0000313" key="3">
    <source>
        <dbReference type="Proteomes" id="UP000314294"/>
    </source>
</evidence>
<dbReference type="Proteomes" id="UP000314294">
    <property type="component" value="Unassembled WGS sequence"/>
</dbReference>
<accession>A0A4Z2I7Y7</accession>
<gene>
    <name evidence="2" type="ORF">EYF80_016376</name>
</gene>
<comment type="caution">
    <text evidence="2">The sequence shown here is derived from an EMBL/GenBank/DDBJ whole genome shotgun (WGS) entry which is preliminary data.</text>
</comment>
<feature type="region of interest" description="Disordered" evidence="1">
    <location>
        <begin position="78"/>
        <end position="100"/>
    </location>
</feature>
<keyword evidence="3" id="KW-1185">Reference proteome</keyword>
<feature type="compositionally biased region" description="Polar residues" evidence="1">
    <location>
        <begin position="1"/>
        <end position="11"/>
    </location>
</feature>
<proteinExistence type="predicted"/>